<reference evidence="2" key="1">
    <citation type="journal article" date="2020" name="Stud. Mycol.">
        <title>101 Dothideomycetes genomes: a test case for predicting lifestyles and emergence of pathogens.</title>
        <authorList>
            <person name="Haridas S."/>
            <person name="Albert R."/>
            <person name="Binder M."/>
            <person name="Bloem J."/>
            <person name="Labutti K."/>
            <person name="Salamov A."/>
            <person name="Andreopoulos B."/>
            <person name="Baker S."/>
            <person name="Barry K."/>
            <person name="Bills G."/>
            <person name="Bluhm B."/>
            <person name="Cannon C."/>
            <person name="Castanera R."/>
            <person name="Culley D."/>
            <person name="Daum C."/>
            <person name="Ezra D."/>
            <person name="Gonzalez J."/>
            <person name="Henrissat B."/>
            <person name="Kuo A."/>
            <person name="Liang C."/>
            <person name="Lipzen A."/>
            <person name="Lutzoni F."/>
            <person name="Magnuson J."/>
            <person name="Mondo S."/>
            <person name="Nolan M."/>
            <person name="Ohm R."/>
            <person name="Pangilinan J."/>
            <person name="Park H.-J."/>
            <person name="Ramirez L."/>
            <person name="Alfaro M."/>
            <person name="Sun H."/>
            <person name="Tritt A."/>
            <person name="Yoshinaga Y."/>
            <person name="Zwiers L.-H."/>
            <person name="Turgeon B."/>
            <person name="Goodwin S."/>
            <person name="Spatafora J."/>
            <person name="Crous P."/>
            <person name="Grigoriev I."/>
        </authorList>
    </citation>
    <scope>NUCLEOTIDE SEQUENCE</scope>
    <source>
        <strain evidence="2">CBS 121739</strain>
    </source>
</reference>
<dbReference type="AlphaFoldDB" id="A0A6A6VXC4"/>
<feature type="compositionally biased region" description="Basic residues" evidence="1">
    <location>
        <begin position="11"/>
        <end position="20"/>
    </location>
</feature>
<accession>A0A6A6VXC4</accession>
<feature type="compositionally biased region" description="Pro residues" evidence="1">
    <location>
        <begin position="48"/>
        <end position="57"/>
    </location>
</feature>
<dbReference type="GeneID" id="54488557"/>
<dbReference type="EMBL" id="ML996580">
    <property type="protein sequence ID" value="KAF2754456.1"/>
    <property type="molecule type" value="Genomic_DNA"/>
</dbReference>
<evidence type="ECO:0008006" key="4">
    <source>
        <dbReference type="Google" id="ProtNLM"/>
    </source>
</evidence>
<dbReference type="RefSeq" id="XP_033596907.1">
    <property type="nucleotide sequence ID" value="XM_033747503.1"/>
</dbReference>
<feature type="region of interest" description="Disordered" evidence="1">
    <location>
        <begin position="311"/>
        <end position="345"/>
    </location>
</feature>
<dbReference type="Proteomes" id="UP000799437">
    <property type="component" value="Unassembled WGS sequence"/>
</dbReference>
<proteinExistence type="predicted"/>
<keyword evidence="3" id="KW-1185">Reference proteome</keyword>
<evidence type="ECO:0000313" key="2">
    <source>
        <dbReference type="EMBL" id="KAF2754456.1"/>
    </source>
</evidence>
<gene>
    <name evidence="2" type="ORF">EJ05DRAFT_503994</name>
</gene>
<feature type="region of interest" description="Disordered" evidence="1">
    <location>
        <begin position="11"/>
        <end position="76"/>
    </location>
</feature>
<feature type="compositionally biased region" description="Basic and acidic residues" evidence="1">
    <location>
        <begin position="21"/>
        <end position="30"/>
    </location>
</feature>
<protein>
    <recommendedName>
        <fullName evidence="4">F-box domain-containing protein</fullName>
    </recommendedName>
</protein>
<feature type="compositionally biased region" description="Low complexity" evidence="1">
    <location>
        <begin position="311"/>
        <end position="326"/>
    </location>
</feature>
<sequence>MLARIFAHHFKGNPRSSKVKSIKEWQKEPQDQTSSNQQIRASTNDDTPLPPPKPPLEPLQGPSQCRTDDSRPTVSSSPILQIPIDILILIDAFLCQEDSAALSLTCRHLCHVLGRQTLHECAKADNPARHKMRVHLERAFPSFLYCHPCNVFHARDLALPSKPQSYPLRPTTTTKPCIQTSGYIPCHNNWTLTFHHAQAAMNAFLWTSRAHGPSADAFTSDFTYQPPNCPHPIHITTAAKPHDSNTPSLLLHASATLTLPSHSSLLKPSRTRDLLYTFPHLLVAHLNVPGAQRIHTGLWRALERAIATATAISSSTHSPPLSSSPETETEPYQTITPAPGPTTHRCTLCPTDYEVTLSTAPRTPSASSSQHHMLEIRISAWRDLGPCREPWDPRFMAHTVYVPDPAPATPSTGPLSRRLRNRVFGQQVKKKKKKARLEEYRRQYVARPGLMEGQRRRWRVEGAGRIKGMYEWRRGVQAWETRSVDGGCRRVGRGLGRGDG</sequence>
<evidence type="ECO:0000256" key="1">
    <source>
        <dbReference type="SAM" id="MobiDB-lite"/>
    </source>
</evidence>
<organism evidence="2 3">
    <name type="scientific">Pseudovirgaria hyperparasitica</name>
    <dbReference type="NCBI Taxonomy" id="470096"/>
    <lineage>
        <taxon>Eukaryota</taxon>
        <taxon>Fungi</taxon>
        <taxon>Dikarya</taxon>
        <taxon>Ascomycota</taxon>
        <taxon>Pezizomycotina</taxon>
        <taxon>Dothideomycetes</taxon>
        <taxon>Dothideomycetes incertae sedis</taxon>
        <taxon>Acrospermales</taxon>
        <taxon>Acrospermaceae</taxon>
        <taxon>Pseudovirgaria</taxon>
    </lineage>
</organism>
<evidence type="ECO:0000313" key="3">
    <source>
        <dbReference type="Proteomes" id="UP000799437"/>
    </source>
</evidence>
<feature type="compositionally biased region" description="Polar residues" evidence="1">
    <location>
        <begin position="31"/>
        <end position="46"/>
    </location>
</feature>
<name>A0A6A6VXC4_9PEZI</name>